<feature type="transmembrane region" description="Helical" evidence="1">
    <location>
        <begin position="76"/>
        <end position="98"/>
    </location>
</feature>
<accession>A0A7I8XLT8</accession>
<dbReference type="AlphaFoldDB" id="A0A7I8XLT8"/>
<organism evidence="2 3">
    <name type="scientific">Bursaphelenchus xylophilus</name>
    <name type="common">Pinewood nematode worm</name>
    <name type="synonym">Aphelenchoides xylophilus</name>
    <dbReference type="NCBI Taxonomy" id="6326"/>
    <lineage>
        <taxon>Eukaryota</taxon>
        <taxon>Metazoa</taxon>
        <taxon>Ecdysozoa</taxon>
        <taxon>Nematoda</taxon>
        <taxon>Chromadorea</taxon>
        <taxon>Rhabditida</taxon>
        <taxon>Tylenchina</taxon>
        <taxon>Tylenchomorpha</taxon>
        <taxon>Aphelenchoidea</taxon>
        <taxon>Aphelenchoididae</taxon>
        <taxon>Bursaphelenchus</taxon>
    </lineage>
</organism>
<feature type="transmembrane region" description="Helical" evidence="1">
    <location>
        <begin position="122"/>
        <end position="142"/>
    </location>
</feature>
<feature type="transmembrane region" description="Helical" evidence="1">
    <location>
        <begin position="20"/>
        <end position="40"/>
    </location>
</feature>
<evidence type="ECO:0000256" key="1">
    <source>
        <dbReference type="SAM" id="Phobius"/>
    </source>
</evidence>
<sequence length="213" mass="24150">MDSTVSERCLYGRLHIRSGIKLIIAVGVVVLIALTALLAIYFRKAIFVLSISYIVTILTAGAVFRRDHRFMYPLLGVSYFHIFLASHLLLIFAFYFFFKPLYILMVFNWAFDTLDTGKNLGYYVKCFVLVLGISLFLAYNVWQAAMAKHFLDHLQQNDLRLDSVIKVNGSTSSSVALNYSHSESPKPEKRNTIVFVGGPELQPMSTEKTENGF</sequence>
<gene>
    <name evidence="2" type="ORF">BXYJ_LOCUS2851</name>
</gene>
<dbReference type="EMBL" id="CAJFCV020000001">
    <property type="protein sequence ID" value="CAG9090217.1"/>
    <property type="molecule type" value="Genomic_DNA"/>
</dbReference>
<keyword evidence="1" id="KW-0812">Transmembrane</keyword>
<dbReference type="OrthoDB" id="5836817at2759"/>
<dbReference type="EMBL" id="CAJFDI010000001">
    <property type="protein sequence ID" value="CAD5212300.1"/>
    <property type="molecule type" value="Genomic_DNA"/>
</dbReference>
<reference evidence="2" key="1">
    <citation type="submission" date="2020-09" db="EMBL/GenBank/DDBJ databases">
        <authorList>
            <person name="Kikuchi T."/>
        </authorList>
    </citation>
    <scope>NUCLEOTIDE SEQUENCE</scope>
    <source>
        <strain evidence="2">Ka4C1</strain>
    </source>
</reference>
<protein>
    <submittedName>
        <fullName evidence="2">(pine wood nematode) hypothetical protein</fullName>
    </submittedName>
</protein>
<dbReference type="Proteomes" id="UP000659654">
    <property type="component" value="Unassembled WGS sequence"/>
</dbReference>
<evidence type="ECO:0000313" key="3">
    <source>
        <dbReference type="Proteomes" id="UP000659654"/>
    </source>
</evidence>
<keyword evidence="1" id="KW-1133">Transmembrane helix</keyword>
<feature type="transmembrane region" description="Helical" evidence="1">
    <location>
        <begin position="46"/>
        <end position="64"/>
    </location>
</feature>
<comment type="caution">
    <text evidence="2">The sequence shown here is derived from an EMBL/GenBank/DDBJ whole genome shotgun (WGS) entry which is preliminary data.</text>
</comment>
<evidence type="ECO:0000313" key="2">
    <source>
        <dbReference type="EMBL" id="CAD5212300.1"/>
    </source>
</evidence>
<proteinExistence type="predicted"/>
<keyword evidence="1" id="KW-0472">Membrane</keyword>
<name>A0A7I8XLT8_BURXY</name>
<keyword evidence="3" id="KW-1185">Reference proteome</keyword>
<dbReference type="Proteomes" id="UP000582659">
    <property type="component" value="Unassembled WGS sequence"/>
</dbReference>